<comment type="caution">
    <text evidence="8">The sequence shown here is derived from an EMBL/GenBank/DDBJ whole genome shotgun (WGS) entry which is preliminary data.</text>
</comment>
<dbReference type="Proteomes" id="UP000659630">
    <property type="component" value="Unassembled WGS sequence"/>
</dbReference>
<evidence type="ECO:0000256" key="3">
    <source>
        <dbReference type="ARBA" id="ARBA00022692"/>
    </source>
</evidence>
<dbReference type="PROSITE" id="PS50850">
    <property type="entry name" value="MFS"/>
    <property type="match status" value="1"/>
</dbReference>
<dbReference type="GO" id="GO:0015293">
    <property type="term" value="F:symporter activity"/>
    <property type="evidence" value="ECO:0007669"/>
    <property type="project" value="InterPro"/>
</dbReference>
<feature type="transmembrane region" description="Helical" evidence="6">
    <location>
        <begin position="435"/>
        <end position="454"/>
    </location>
</feature>
<dbReference type="SUPFAM" id="SSF103473">
    <property type="entry name" value="MFS general substrate transporter"/>
    <property type="match status" value="1"/>
</dbReference>
<dbReference type="PANTHER" id="PTHR11328">
    <property type="entry name" value="MAJOR FACILITATOR SUPERFAMILY DOMAIN-CONTAINING PROTEIN"/>
    <property type="match status" value="1"/>
</dbReference>
<evidence type="ECO:0000256" key="4">
    <source>
        <dbReference type="ARBA" id="ARBA00022989"/>
    </source>
</evidence>
<protein>
    <submittedName>
        <fullName evidence="8">MFS transporter</fullName>
    </submittedName>
</protein>
<feature type="transmembrane region" description="Helical" evidence="6">
    <location>
        <begin position="393"/>
        <end position="415"/>
    </location>
</feature>
<evidence type="ECO:0000259" key="7">
    <source>
        <dbReference type="PROSITE" id="PS50850"/>
    </source>
</evidence>
<keyword evidence="5 6" id="KW-0472">Membrane</keyword>
<reference evidence="8" key="1">
    <citation type="submission" date="2020-08" db="EMBL/GenBank/DDBJ databases">
        <title>Genome public.</title>
        <authorList>
            <person name="Liu C."/>
            <person name="Sun Q."/>
        </authorList>
    </citation>
    <scope>NUCLEOTIDE SEQUENCE</scope>
    <source>
        <strain evidence="8">BX8</strain>
    </source>
</reference>
<keyword evidence="4 6" id="KW-1133">Transmembrane helix</keyword>
<feature type="transmembrane region" description="Helical" evidence="6">
    <location>
        <begin position="116"/>
        <end position="139"/>
    </location>
</feature>
<evidence type="ECO:0000256" key="5">
    <source>
        <dbReference type="ARBA" id="ARBA00023136"/>
    </source>
</evidence>
<evidence type="ECO:0000313" key="9">
    <source>
        <dbReference type="Proteomes" id="UP000659630"/>
    </source>
</evidence>
<keyword evidence="3 6" id="KW-0812">Transmembrane</keyword>
<evidence type="ECO:0000313" key="8">
    <source>
        <dbReference type="EMBL" id="MBC5581747.1"/>
    </source>
</evidence>
<comment type="subcellular location">
    <subcellularLocation>
        <location evidence="1">Cell membrane</location>
        <topology evidence="1">Multi-pass membrane protein</topology>
    </subcellularLocation>
</comment>
<accession>A0A923IFA6</accession>
<dbReference type="InterPro" id="IPR039672">
    <property type="entry name" value="MFS_2"/>
</dbReference>
<feature type="domain" description="Major facilitator superfamily (MFS) profile" evidence="7">
    <location>
        <begin position="5"/>
        <end position="458"/>
    </location>
</feature>
<dbReference type="PANTHER" id="PTHR11328:SF24">
    <property type="entry name" value="MAJOR FACILITATOR SUPERFAMILY (MFS) PROFILE DOMAIN-CONTAINING PROTEIN"/>
    <property type="match status" value="1"/>
</dbReference>
<proteinExistence type="predicted"/>
<name>A0A923IFA6_9FIRM</name>
<feature type="transmembrane region" description="Helical" evidence="6">
    <location>
        <begin position="349"/>
        <end position="372"/>
    </location>
</feature>
<evidence type="ECO:0000256" key="1">
    <source>
        <dbReference type="ARBA" id="ARBA00004651"/>
    </source>
</evidence>
<dbReference type="InterPro" id="IPR036259">
    <property type="entry name" value="MFS_trans_sf"/>
</dbReference>
<keyword evidence="2" id="KW-0813">Transport</keyword>
<feature type="transmembrane region" description="Helical" evidence="6">
    <location>
        <begin position="304"/>
        <end position="329"/>
    </location>
</feature>
<gene>
    <name evidence="8" type="ORF">H8S23_09525</name>
</gene>
<dbReference type="AlphaFoldDB" id="A0A923IFA6"/>
<keyword evidence="9" id="KW-1185">Reference proteome</keyword>
<evidence type="ECO:0000256" key="6">
    <source>
        <dbReference type="SAM" id="Phobius"/>
    </source>
</evidence>
<dbReference type="GO" id="GO:0005886">
    <property type="term" value="C:plasma membrane"/>
    <property type="evidence" value="ECO:0007669"/>
    <property type="project" value="UniProtKB-SubCell"/>
</dbReference>
<dbReference type="Pfam" id="PF13347">
    <property type="entry name" value="MFS_2"/>
    <property type="match status" value="1"/>
</dbReference>
<feature type="transmembrane region" description="Helical" evidence="6">
    <location>
        <begin position="238"/>
        <end position="261"/>
    </location>
</feature>
<organism evidence="8 9">
    <name type="scientific">Anaerofilum hominis</name>
    <dbReference type="NCBI Taxonomy" id="2763016"/>
    <lineage>
        <taxon>Bacteria</taxon>
        <taxon>Bacillati</taxon>
        <taxon>Bacillota</taxon>
        <taxon>Clostridia</taxon>
        <taxon>Eubacteriales</taxon>
        <taxon>Oscillospiraceae</taxon>
        <taxon>Anaerofilum</taxon>
    </lineage>
</organism>
<dbReference type="Gene3D" id="1.20.1250.20">
    <property type="entry name" value="MFS general substrate transporter like domains"/>
    <property type="match status" value="2"/>
</dbReference>
<dbReference type="GO" id="GO:0008643">
    <property type="term" value="P:carbohydrate transport"/>
    <property type="evidence" value="ECO:0007669"/>
    <property type="project" value="InterPro"/>
</dbReference>
<feature type="transmembrane region" description="Helical" evidence="6">
    <location>
        <begin position="151"/>
        <end position="175"/>
    </location>
</feature>
<dbReference type="InterPro" id="IPR020846">
    <property type="entry name" value="MFS_dom"/>
</dbReference>
<feature type="transmembrane region" description="Helical" evidence="6">
    <location>
        <begin position="187"/>
        <end position="210"/>
    </location>
</feature>
<dbReference type="RefSeq" id="WP_186888111.1">
    <property type="nucleotide sequence ID" value="NZ_JACONZ010000003.1"/>
</dbReference>
<evidence type="ECO:0000256" key="2">
    <source>
        <dbReference type="ARBA" id="ARBA00022448"/>
    </source>
</evidence>
<sequence>MKKELSNGRMFGLCLGEFARAVLGGLIVTYTLKFFNVTPASGLPLLLPAGMMGLLRGVGVIFDAVTDPWVASLSDRRAPEKGRRIPFMRWAAVPYALTCLLIFFPPAGTVSWVNVVWVVAMLLCYYMSSTLYCVPFMALQQEVVTDTRRRVFFYTVNSLMFVLGSAVIYALPVMVGAFEGTMAPVSAWRAALSIFALIGAVCALVPCFVVREQDYVESKSCYMPLLQSLKTTLRYKNFAVMTVGYLIMQAGFAFFNGALLFYIDTLLGLRESFATIVLAISIVVGICTYPLVNLLVRRFGKKPLLLAACCAYVFIYLGIFFYAPISAAIGSGPIGPGLLASLAGEGAAVGDVAVALLIGVLVAFPIACTNILPPAAFADMAQYDRIRSGEDRAGMFVAARQFVTKLSQAAVTAIVSYTMYLGTTDSYPTHGGVRATALIAACCLVFAVVVYAFYDDRSVVAAIDRFNADKKAHSAQGGS</sequence>
<feature type="transmembrane region" description="Helical" evidence="6">
    <location>
        <begin position="87"/>
        <end position="104"/>
    </location>
</feature>
<feature type="transmembrane region" description="Helical" evidence="6">
    <location>
        <begin position="273"/>
        <end position="292"/>
    </location>
</feature>
<dbReference type="EMBL" id="JACONZ010000003">
    <property type="protein sequence ID" value="MBC5581747.1"/>
    <property type="molecule type" value="Genomic_DNA"/>
</dbReference>